<dbReference type="InterPro" id="IPR049326">
    <property type="entry name" value="Rhodopsin_dom_fungi"/>
</dbReference>
<name>A0AAN7A3Y5_9PEZI</name>
<evidence type="ECO:0000256" key="1">
    <source>
        <dbReference type="ARBA" id="ARBA00004141"/>
    </source>
</evidence>
<feature type="transmembrane region" description="Helical" evidence="7">
    <location>
        <begin position="84"/>
        <end position="109"/>
    </location>
</feature>
<reference evidence="9" key="1">
    <citation type="journal article" date="2023" name="Mol. Phylogenet. Evol.">
        <title>Genome-scale phylogeny and comparative genomics of the fungal order Sordariales.</title>
        <authorList>
            <person name="Hensen N."/>
            <person name="Bonometti L."/>
            <person name="Westerberg I."/>
            <person name="Brannstrom I.O."/>
            <person name="Guillou S."/>
            <person name="Cros-Aarteil S."/>
            <person name="Calhoun S."/>
            <person name="Haridas S."/>
            <person name="Kuo A."/>
            <person name="Mondo S."/>
            <person name="Pangilinan J."/>
            <person name="Riley R."/>
            <person name="LaButti K."/>
            <person name="Andreopoulos B."/>
            <person name="Lipzen A."/>
            <person name="Chen C."/>
            <person name="Yan M."/>
            <person name="Daum C."/>
            <person name="Ng V."/>
            <person name="Clum A."/>
            <person name="Steindorff A."/>
            <person name="Ohm R.A."/>
            <person name="Martin F."/>
            <person name="Silar P."/>
            <person name="Natvig D.O."/>
            <person name="Lalanne C."/>
            <person name="Gautier V."/>
            <person name="Ament-Velasquez S.L."/>
            <person name="Kruys A."/>
            <person name="Hutchinson M.I."/>
            <person name="Powell A.J."/>
            <person name="Barry K."/>
            <person name="Miller A.N."/>
            <person name="Grigoriev I.V."/>
            <person name="Debuchy R."/>
            <person name="Gladieux P."/>
            <person name="Hiltunen Thoren M."/>
            <person name="Johannesson H."/>
        </authorList>
    </citation>
    <scope>NUCLEOTIDE SEQUENCE</scope>
    <source>
        <strain evidence="9">CBS 892.96</strain>
    </source>
</reference>
<evidence type="ECO:0000313" key="9">
    <source>
        <dbReference type="EMBL" id="KAK4171502.1"/>
    </source>
</evidence>
<dbReference type="EMBL" id="MU866551">
    <property type="protein sequence ID" value="KAK4171502.1"/>
    <property type="molecule type" value="Genomic_DNA"/>
</dbReference>
<dbReference type="PANTHER" id="PTHR33048:SF93">
    <property type="entry name" value="INTEGRAL MEMBRANE PROTEIN"/>
    <property type="match status" value="1"/>
</dbReference>
<organism evidence="9 10">
    <name type="scientific">Triangularia setosa</name>
    <dbReference type="NCBI Taxonomy" id="2587417"/>
    <lineage>
        <taxon>Eukaryota</taxon>
        <taxon>Fungi</taxon>
        <taxon>Dikarya</taxon>
        <taxon>Ascomycota</taxon>
        <taxon>Pezizomycotina</taxon>
        <taxon>Sordariomycetes</taxon>
        <taxon>Sordariomycetidae</taxon>
        <taxon>Sordariales</taxon>
        <taxon>Podosporaceae</taxon>
        <taxon>Triangularia</taxon>
    </lineage>
</organism>
<dbReference type="GO" id="GO:0016020">
    <property type="term" value="C:membrane"/>
    <property type="evidence" value="ECO:0007669"/>
    <property type="project" value="UniProtKB-SubCell"/>
</dbReference>
<protein>
    <recommendedName>
        <fullName evidence="8">Rhodopsin domain-containing protein</fullName>
    </recommendedName>
</protein>
<feature type="region of interest" description="Disordered" evidence="6">
    <location>
        <begin position="203"/>
        <end position="245"/>
    </location>
</feature>
<evidence type="ECO:0000256" key="3">
    <source>
        <dbReference type="ARBA" id="ARBA00022989"/>
    </source>
</evidence>
<proteinExistence type="inferred from homology"/>
<dbReference type="Pfam" id="PF20684">
    <property type="entry name" value="Fung_rhodopsin"/>
    <property type="match status" value="1"/>
</dbReference>
<dbReference type="AlphaFoldDB" id="A0AAN7A3Y5"/>
<dbReference type="PANTHER" id="PTHR33048">
    <property type="entry name" value="PTH11-LIKE INTEGRAL MEMBRANE PROTEIN (AFU_ORTHOLOGUE AFUA_5G11245)"/>
    <property type="match status" value="1"/>
</dbReference>
<evidence type="ECO:0000256" key="2">
    <source>
        <dbReference type="ARBA" id="ARBA00022692"/>
    </source>
</evidence>
<evidence type="ECO:0000256" key="5">
    <source>
        <dbReference type="ARBA" id="ARBA00038359"/>
    </source>
</evidence>
<feature type="transmembrane region" description="Helical" evidence="7">
    <location>
        <begin position="45"/>
        <end position="64"/>
    </location>
</feature>
<keyword evidence="4 7" id="KW-0472">Membrane</keyword>
<comment type="subcellular location">
    <subcellularLocation>
        <location evidence="1">Membrane</location>
        <topology evidence="1">Multi-pass membrane protein</topology>
    </subcellularLocation>
</comment>
<keyword evidence="2 7" id="KW-0812">Transmembrane</keyword>
<keyword evidence="3 7" id="KW-1133">Transmembrane helix</keyword>
<accession>A0AAN7A3Y5</accession>
<comment type="similarity">
    <text evidence="5">Belongs to the SAT4 family.</text>
</comment>
<comment type="caution">
    <text evidence="9">The sequence shown here is derived from an EMBL/GenBank/DDBJ whole genome shotgun (WGS) entry which is preliminary data.</text>
</comment>
<dbReference type="Proteomes" id="UP001302321">
    <property type="component" value="Unassembled WGS sequence"/>
</dbReference>
<feature type="transmembrane region" description="Helical" evidence="7">
    <location>
        <begin position="175"/>
        <end position="193"/>
    </location>
</feature>
<feature type="region of interest" description="Disordered" evidence="6">
    <location>
        <begin position="264"/>
        <end position="328"/>
    </location>
</feature>
<feature type="compositionally biased region" description="Polar residues" evidence="6">
    <location>
        <begin position="310"/>
        <end position="322"/>
    </location>
</feature>
<evidence type="ECO:0000256" key="7">
    <source>
        <dbReference type="SAM" id="Phobius"/>
    </source>
</evidence>
<sequence>MTFEGDGTWAVSVMWIVTVLTFIFVLLRIYTRAYVVESYGLDDHVYNFAFVLLLCYTIMTTISAQHGFGQNMFDIADVEDLVKVILFEAIGQTFAVAGMAVAKWSLGLFLLRLVTQTWHKVAIWTTMESLMAASISFCFVFWLQCSPPAYLYDRRIPGGYCYINTTPVSFTLCKIVIAASMSLGLIAGACGIIRTIEVPNLSSETTPKQASGPRYGLKTFGGSTMPRASRRQAETTDGEEGDEDPKAAMERLKEMKMEMKGPFTHTKAVGGRSMPDNRSDEEILGEEYRVEVDNKTDDMEDGGEKGNIQVMDTWTVDRSSPAGSMRRY</sequence>
<reference evidence="9" key="2">
    <citation type="submission" date="2023-05" db="EMBL/GenBank/DDBJ databases">
        <authorList>
            <consortium name="Lawrence Berkeley National Laboratory"/>
            <person name="Steindorff A."/>
            <person name="Hensen N."/>
            <person name="Bonometti L."/>
            <person name="Westerberg I."/>
            <person name="Brannstrom I.O."/>
            <person name="Guillou S."/>
            <person name="Cros-Aarteil S."/>
            <person name="Calhoun S."/>
            <person name="Haridas S."/>
            <person name="Kuo A."/>
            <person name="Mondo S."/>
            <person name="Pangilinan J."/>
            <person name="Riley R."/>
            <person name="Labutti K."/>
            <person name="Andreopoulos B."/>
            <person name="Lipzen A."/>
            <person name="Chen C."/>
            <person name="Yanf M."/>
            <person name="Daum C."/>
            <person name="Ng V."/>
            <person name="Clum A."/>
            <person name="Ohm R."/>
            <person name="Martin F."/>
            <person name="Silar P."/>
            <person name="Natvig D."/>
            <person name="Lalanne C."/>
            <person name="Gautier V."/>
            <person name="Ament-Velasquez S.L."/>
            <person name="Kruys A."/>
            <person name="Hutchinson M.I."/>
            <person name="Powell A.J."/>
            <person name="Barry K."/>
            <person name="Miller A.N."/>
            <person name="Grigoriev I.V."/>
            <person name="Debuchy R."/>
            <person name="Gladieux P."/>
            <person name="Thoren M.H."/>
            <person name="Johannesson H."/>
        </authorList>
    </citation>
    <scope>NUCLEOTIDE SEQUENCE</scope>
    <source>
        <strain evidence="9">CBS 892.96</strain>
    </source>
</reference>
<feature type="transmembrane region" description="Helical" evidence="7">
    <location>
        <begin position="12"/>
        <end position="33"/>
    </location>
</feature>
<feature type="compositionally biased region" description="Basic and acidic residues" evidence="6">
    <location>
        <begin position="275"/>
        <end position="297"/>
    </location>
</feature>
<evidence type="ECO:0000259" key="8">
    <source>
        <dbReference type="Pfam" id="PF20684"/>
    </source>
</evidence>
<feature type="domain" description="Rhodopsin" evidence="8">
    <location>
        <begin position="27"/>
        <end position="164"/>
    </location>
</feature>
<evidence type="ECO:0000256" key="4">
    <source>
        <dbReference type="ARBA" id="ARBA00023136"/>
    </source>
</evidence>
<feature type="transmembrane region" description="Helical" evidence="7">
    <location>
        <begin position="121"/>
        <end position="143"/>
    </location>
</feature>
<dbReference type="InterPro" id="IPR052337">
    <property type="entry name" value="SAT4-like"/>
</dbReference>
<evidence type="ECO:0000313" key="10">
    <source>
        <dbReference type="Proteomes" id="UP001302321"/>
    </source>
</evidence>
<evidence type="ECO:0000256" key="6">
    <source>
        <dbReference type="SAM" id="MobiDB-lite"/>
    </source>
</evidence>
<gene>
    <name evidence="9" type="ORF">QBC36DRAFT_391073</name>
</gene>
<keyword evidence="10" id="KW-1185">Reference proteome</keyword>